<evidence type="ECO:0000313" key="13">
    <source>
        <dbReference type="EMBL" id="KRM77650.1"/>
    </source>
</evidence>
<evidence type="ECO:0000313" key="14">
    <source>
        <dbReference type="Proteomes" id="UP000051845"/>
    </source>
</evidence>
<dbReference type="GO" id="GO:0034213">
    <property type="term" value="P:quinolinate catabolic process"/>
    <property type="evidence" value="ECO:0007669"/>
    <property type="project" value="TreeGrafter"/>
</dbReference>
<dbReference type="SUPFAM" id="SSF51690">
    <property type="entry name" value="Nicotinate/Quinolinate PRTase C-terminal domain-like"/>
    <property type="match status" value="1"/>
</dbReference>
<evidence type="ECO:0000256" key="1">
    <source>
        <dbReference type="ARBA" id="ARBA00003237"/>
    </source>
</evidence>
<protein>
    <recommendedName>
        <fullName evidence="4">nicotinate-nucleotide diphosphorylase (carboxylating)</fullName>
        <ecNumber evidence="4">2.4.2.19</ecNumber>
    </recommendedName>
    <alternativeName>
        <fullName evidence="8">Quinolinate phosphoribosyltransferase [decarboxylating]</fullName>
    </alternativeName>
</protein>
<comment type="catalytic activity">
    <reaction evidence="9">
        <text>nicotinate beta-D-ribonucleotide + CO2 + diphosphate = quinolinate + 5-phospho-alpha-D-ribose 1-diphosphate + 2 H(+)</text>
        <dbReference type="Rhea" id="RHEA:12733"/>
        <dbReference type="ChEBI" id="CHEBI:15378"/>
        <dbReference type="ChEBI" id="CHEBI:16526"/>
        <dbReference type="ChEBI" id="CHEBI:29959"/>
        <dbReference type="ChEBI" id="CHEBI:33019"/>
        <dbReference type="ChEBI" id="CHEBI:57502"/>
        <dbReference type="ChEBI" id="CHEBI:58017"/>
        <dbReference type="EC" id="2.4.2.19"/>
    </reaction>
</comment>
<evidence type="ECO:0000256" key="2">
    <source>
        <dbReference type="ARBA" id="ARBA00004893"/>
    </source>
</evidence>
<evidence type="ECO:0000256" key="5">
    <source>
        <dbReference type="ARBA" id="ARBA00022642"/>
    </source>
</evidence>
<dbReference type="InterPro" id="IPR036068">
    <property type="entry name" value="Nicotinate_pribotase-like_C"/>
</dbReference>
<dbReference type="SUPFAM" id="SSF54675">
    <property type="entry name" value="Nicotinate/Quinolinate PRTase N-terminal domain-like"/>
    <property type="match status" value="1"/>
</dbReference>
<evidence type="ECO:0000259" key="11">
    <source>
        <dbReference type="Pfam" id="PF01729"/>
    </source>
</evidence>
<dbReference type="PANTHER" id="PTHR32179">
    <property type="entry name" value="NICOTINATE-NUCLEOTIDE PYROPHOSPHORYLASE [CARBOXYLATING]"/>
    <property type="match status" value="1"/>
</dbReference>
<dbReference type="UniPathway" id="UPA00253">
    <property type="reaction ID" value="UER00331"/>
</dbReference>
<dbReference type="Pfam" id="PF02749">
    <property type="entry name" value="QRPTase_N"/>
    <property type="match status" value="1"/>
</dbReference>
<evidence type="ECO:0000256" key="9">
    <source>
        <dbReference type="ARBA" id="ARBA00047445"/>
    </source>
</evidence>
<dbReference type="InterPro" id="IPR004393">
    <property type="entry name" value="NadC"/>
</dbReference>
<dbReference type="EC" id="2.4.2.19" evidence="4"/>
<comment type="similarity">
    <text evidence="3 10">Belongs to the NadC/ModD family.</text>
</comment>
<comment type="caution">
    <text evidence="13">The sequence shown here is derived from an EMBL/GenBank/DDBJ whole genome shotgun (WGS) entry which is preliminary data.</text>
</comment>
<keyword evidence="5" id="KW-0662">Pyridine nucleotide biosynthesis</keyword>
<dbReference type="Gene3D" id="3.20.20.70">
    <property type="entry name" value="Aldolase class I"/>
    <property type="match status" value="1"/>
</dbReference>
<dbReference type="GO" id="GO:0009435">
    <property type="term" value="P:NAD+ biosynthetic process"/>
    <property type="evidence" value="ECO:0007669"/>
    <property type="project" value="UniProtKB-UniPathway"/>
</dbReference>
<comment type="pathway">
    <text evidence="2">Cofactor biosynthesis; NAD(+) biosynthesis; nicotinate D-ribonucleotide from quinolinate: step 1/1.</text>
</comment>
<evidence type="ECO:0000256" key="10">
    <source>
        <dbReference type="PIRNR" id="PIRNR006250"/>
    </source>
</evidence>
<evidence type="ECO:0000259" key="12">
    <source>
        <dbReference type="Pfam" id="PF02749"/>
    </source>
</evidence>
<dbReference type="GO" id="GO:0005737">
    <property type="term" value="C:cytoplasm"/>
    <property type="evidence" value="ECO:0007669"/>
    <property type="project" value="TreeGrafter"/>
</dbReference>
<organism evidence="13 14">
    <name type="scientific">Secundilactobacillus collinoides DSM 20515 = JCM 1123</name>
    <dbReference type="NCBI Taxonomy" id="1423733"/>
    <lineage>
        <taxon>Bacteria</taxon>
        <taxon>Bacillati</taxon>
        <taxon>Bacillota</taxon>
        <taxon>Bacilli</taxon>
        <taxon>Lactobacillales</taxon>
        <taxon>Lactobacillaceae</taxon>
        <taxon>Secundilactobacillus</taxon>
    </lineage>
</organism>
<evidence type="ECO:0000256" key="7">
    <source>
        <dbReference type="ARBA" id="ARBA00022679"/>
    </source>
</evidence>
<proteinExistence type="inferred from homology"/>
<keyword evidence="7 10" id="KW-0808">Transferase</keyword>
<dbReference type="EMBL" id="AYYR01000009">
    <property type="protein sequence ID" value="KRM77650.1"/>
    <property type="molecule type" value="Genomic_DNA"/>
</dbReference>
<dbReference type="Proteomes" id="UP000051845">
    <property type="component" value="Unassembled WGS sequence"/>
</dbReference>
<dbReference type="Gene3D" id="3.90.1170.20">
    <property type="entry name" value="Quinolinate phosphoribosyl transferase, N-terminal domain"/>
    <property type="match status" value="1"/>
</dbReference>
<evidence type="ECO:0000256" key="4">
    <source>
        <dbReference type="ARBA" id="ARBA00011944"/>
    </source>
</evidence>
<dbReference type="InterPro" id="IPR013785">
    <property type="entry name" value="Aldolase_TIM"/>
</dbReference>
<dbReference type="InterPro" id="IPR002638">
    <property type="entry name" value="Quinolinate_PRibosylTrfase_C"/>
</dbReference>
<reference evidence="13 14" key="1">
    <citation type="journal article" date="2015" name="Genome Announc.">
        <title>Expanding the biotechnology potential of lactobacilli through comparative genomics of 213 strains and associated genera.</title>
        <authorList>
            <person name="Sun Z."/>
            <person name="Harris H.M."/>
            <person name="McCann A."/>
            <person name="Guo C."/>
            <person name="Argimon S."/>
            <person name="Zhang W."/>
            <person name="Yang X."/>
            <person name="Jeffery I.B."/>
            <person name="Cooney J.C."/>
            <person name="Kagawa T.F."/>
            <person name="Liu W."/>
            <person name="Song Y."/>
            <person name="Salvetti E."/>
            <person name="Wrobel A."/>
            <person name="Rasinkangas P."/>
            <person name="Parkhill J."/>
            <person name="Rea M.C."/>
            <person name="O'Sullivan O."/>
            <person name="Ritari J."/>
            <person name="Douillard F.P."/>
            <person name="Paul Ross R."/>
            <person name="Yang R."/>
            <person name="Briner A.E."/>
            <person name="Felis G.E."/>
            <person name="de Vos W.M."/>
            <person name="Barrangou R."/>
            <person name="Klaenhammer T.R."/>
            <person name="Caufield P.W."/>
            <person name="Cui Y."/>
            <person name="Zhang H."/>
            <person name="O'Toole P.W."/>
        </authorList>
    </citation>
    <scope>NUCLEOTIDE SEQUENCE [LARGE SCALE GENOMIC DNA]</scope>
    <source>
        <strain evidence="13 14">DSM 20515</strain>
    </source>
</reference>
<dbReference type="Pfam" id="PF01729">
    <property type="entry name" value="QRPTase_C"/>
    <property type="match status" value="1"/>
</dbReference>
<dbReference type="InterPro" id="IPR037128">
    <property type="entry name" value="Quinolinate_PRibosylTase_N_sf"/>
</dbReference>
<dbReference type="PANTHER" id="PTHR32179:SF3">
    <property type="entry name" value="NICOTINATE-NUCLEOTIDE PYROPHOSPHORYLASE [CARBOXYLATING]"/>
    <property type="match status" value="1"/>
</dbReference>
<sequence length="269" mass="28664">MLPLLRGFIKEDLGAGDLTASLLAGRTCTGHYTLKTAGIVAGQQLPSLIYQLLGNDATYAPAVQDGETVAAGTSLGTASGNMATILAAERLSLNLMQRMSGIATATRTAVNTLADDHTQILDTRKTAPGLRLFDKYAVRCGGGLNHRMGLYDMAMLKDNHWHAVGSLTAAVKQLRTVLGPAKKIEVEVETEAELRAAIAAQVDIIMFDNQLPAVVKDWQKRVPATIQTEISGGITLNNLHDYAGTGADFLSLGYLTNRVNNLDIGFDLA</sequence>
<dbReference type="InterPro" id="IPR022412">
    <property type="entry name" value="Quinolinate_PRibosylTrfase_N"/>
</dbReference>
<dbReference type="PATRIC" id="fig|1423733.4.peg.3141"/>
<accession>A0A0R2BGW0</accession>
<dbReference type="NCBIfam" id="TIGR00078">
    <property type="entry name" value="nadC"/>
    <property type="match status" value="1"/>
</dbReference>
<feature type="domain" description="Quinolinate phosphoribosyl transferase C-terminal" evidence="11">
    <location>
        <begin position="102"/>
        <end position="266"/>
    </location>
</feature>
<feature type="domain" description="Quinolinate phosphoribosyl transferase N-terminal" evidence="12">
    <location>
        <begin position="17"/>
        <end position="100"/>
    </location>
</feature>
<dbReference type="GO" id="GO:0004514">
    <property type="term" value="F:nicotinate-nucleotide diphosphorylase (carboxylating) activity"/>
    <property type="evidence" value="ECO:0007669"/>
    <property type="project" value="UniProtKB-EC"/>
</dbReference>
<evidence type="ECO:0000256" key="8">
    <source>
        <dbReference type="ARBA" id="ARBA00033102"/>
    </source>
</evidence>
<evidence type="ECO:0000256" key="6">
    <source>
        <dbReference type="ARBA" id="ARBA00022676"/>
    </source>
</evidence>
<comment type="function">
    <text evidence="1">Involved in the catabolism of quinolinic acid (QA).</text>
</comment>
<dbReference type="AlphaFoldDB" id="A0A0R2BGW0"/>
<gene>
    <name evidence="13" type="ORF">FC82_GL003017</name>
</gene>
<dbReference type="CDD" id="cd01572">
    <property type="entry name" value="QPRTase"/>
    <property type="match status" value="1"/>
</dbReference>
<dbReference type="FunFam" id="3.20.20.70:FF:000030">
    <property type="entry name" value="Nicotinate-nucleotide pyrophosphorylase, carboxylating"/>
    <property type="match status" value="1"/>
</dbReference>
<dbReference type="STRING" id="33960.TY91_02090"/>
<evidence type="ECO:0000256" key="3">
    <source>
        <dbReference type="ARBA" id="ARBA00009400"/>
    </source>
</evidence>
<keyword evidence="6 10" id="KW-0328">Glycosyltransferase</keyword>
<dbReference type="PIRSF" id="PIRSF006250">
    <property type="entry name" value="NadC_ModD"/>
    <property type="match status" value="1"/>
</dbReference>
<name>A0A0R2BGW0_SECCO</name>
<dbReference type="InterPro" id="IPR027277">
    <property type="entry name" value="NadC/ModD"/>
</dbReference>